<dbReference type="RefSeq" id="WP_163666196.1">
    <property type="nucleotide sequence ID" value="NZ_AP022565.1"/>
</dbReference>
<reference evidence="2 3" key="1">
    <citation type="journal article" date="2019" name="Emerg. Microbes Infect.">
        <title>Comprehensive subspecies identification of 175 nontuberculous mycobacteria species based on 7547 genomic profiles.</title>
        <authorList>
            <person name="Matsumoto Y."/>
            <person name="Kinjo T."/>
            <person name="Motooka D."/>
            <person name="Nabeya D."/>
            <person name="Jung N."/>
            <person name="Uechi K."/>
            <person name="Horii T."/>
            <person name="Iida T."/>
            <person name="Fujita J."/>
            <person name="Nakamura S."/>
        </authorList>
    </citation>
    <scope>NUCLEOTIDE SEQUENCE [LARGE SCALE GENOMIC DNA]</scope>
    <source>
        <strain evidence="2 3">JCM 12272</strain>
    </source>
</reference>
<evidence type="ECO:0000313" key="3">
    <source>
        <dbReference type="Proteomes" id="UP000466906"/>
    </source>
</evidence>
<protein>
    <submittedName>
        <fullName evidence="2">Uncharacterized protein</fullName>
    </submittedName>
</protein>
<dbReference type="KEGG" id="malv:MALV_36280"/>
<organism evidence="2 3">
    <name type="scientific">Mycolicibacterium alvei</name>
    <dbReference type="NCBI Taxonomy" id="67081"/>
    <lineage>
        <taxon>Bacteria</taxon>
        <taxon>Bacillati</taxon>
        <taxon>Actinomycetota</taxon>
        <taxon>Actinomycetes</taxon>
        <taxon>Mycobacteriales</taxon>
        <taxon>Mycobacteriaceae</taxon>
        <taxon>Mycolicibacterium</taxon>
    </lineage>
</organism>
<feature type="region of interest" description="Disordered" evidence="1">
    <location>
        <begin position="244"/>
        <end position="270"/>
    </location>
</feature>
<keyword evidence="3" id="KW-1185">Reference proteome</keyword>
<name>A0A6N4UXF4_9MYCO</name>
<proteinExistence type="predicted"/>
<evidence type="ECO:0000256" key="1">
    <source>
        <dbReference type="SAM" id="MobiDB-lite"/>
    </source>
</evidence>
<evidence type="ECO:0000313" key="2">
    <source>
        <dbReference type="EMBL" id="BBX28503.1"/>
    </source>
</evidence>
<dbReference type="Proteomes" id="UP000466906">
    <property type="component" value="Chromosome"/>
</dbReference>
<dbReference type="EMBL" id="AP022565">
    <property type="protein sequence ID" value="BBX28503.1"/>
    <property type="molecule type" value="Genomic_DNA"/>
</dbReference>
<dbReference type="AlphaFoldDB" id="A0A6N4UXF4"/>
<gene>
    <name evidence="2" type="ORF">MALV_36280</name>
</gene>
<accession>A0A6N4UXF4</accession>
<sequence length="270" mass="29825">MQLPGWNDPDPAEVYHPTTDAEWYAALSRYLESLNDAPLMRCVEVARSHGAATLVIETRYLDIDYRSEFSAYYSRQFADVPDSAHRLHFFGKHLEPQSLWQLDAEHGYIGYVVVRPAATGLVSRALLPPPPDLESAVRTSVTENVNFFGQQLPVRGVPFAQQDAQLGACAQAAAWMCHFTAFLRGDTARRTKADFSLKADASLQPNRALPSGGLTVTQLSELFRTFEIPAMYYLVGDLPSPQLPWQAPDPTGRPELAGTWDGSAARSGDI</sequence>